<keyword evidence="3" id="KW-1185">Reference proteome</keyword>
<proteinExistence type="predicted"/>
<evidence type="ECO:0000313" key="2">
    <source>
        <dbReference type="EMBL" id="MFD1886850.1"/>
    </source>
</evidence>
<dbReference type="Gene3D" id="1.10.260.40">
    <property type="entry name" value="lambda repressor-like DNA-binding domains"/>
    <property type="match status" value="1"/>
</dbReference>
<gene>
    <name evidence="2" type="ORF">ACFSC9_15135</name>
</gene>
<evidence type="ECO:0000259" key="1">
    <source>
        <dbReference type="PROSITE" id="PS50943"/>
    </source>
</evidence>
<sequence>MNKNKNVFALLRNNRGIDLDSVSKKLGISKKNLLKYENDFGKTPAHVAFKLMIFYNQTPALFSYNG</sequence>
<dbReference type="Proteomes" id="UP001597233">
    <property type="component" value="Unassembled WGS sequence"/>
</dbReference>
<dbReference type="EMBL" id="JBHUEH010000021">
    <property type="protein sequence ID" value="MFD1886850.1"/>
    <property type="molecule type" value="Genomic_DNA"/>
</dbReference>
<comment type="caution">
    <text evidence="2">The sequence shown here is derived from an EMBL/GenBank/DDBJ whole genome shotgun (WGS) entry which is preliminary data.</text>
</comment>
<dbReference type="InterPro" id="IPR001387">
    <property type="entry name" value="Cro/C1-type_HTH"/>
</dbReference>
<dbReference type="SMART" id="SM00530">
    <property type="entry name" value="HTH_XRE"/>
    <property type="match status" value="1"/>
</dbReference>
<dbReference type="Pfam" id="PF01381">
    <property type="entry name" value="HTH_3"/>
    <property type="match status" value="1"/>
</dbReference>
<accession>A0ABW4RLF3</accession>
<protein>
    <submittedName>
        <fullName evidence="2">Helix-turn-helix domain-containing protein</fullName>
    </submittedName>
</protein>
<dbReference type="RefSeq" id="WP_347326775.1">
    <property type="nucleotide sequence ID" value="NZ_JBCGUH010000015.1"/>
</dbReference>
<evidence type="ECO:0000313" key="3">
    <source>
        <dbReference type="Proteomes" id="UP001597233"/>
    </source>
</evidence>
<dbReference type="SUPFAM" id="SSF47413">
    <property type="entry name" value="lambda repressor-like DNA-binding domains"/>
    <property type="match status" value="1"/>
</dbReference>
<dbReference type="InterPro" id="IPR010982">
    <property type="entry name" value="Lambda_DNA-bd_dom_sf"/>
</dbReference>
<dbReference type="CDD" id="cd00093">
    <property type="entry name" value="HTH_XRE"/>
    <property type="match status" value="1"/>
</dbReference>
<organism evidence="2 3">
    <name type="scientific">Paenibacillus wenxiniae</name>
    <dbReference type="NCBI Taxonomy" id="1636843"/>
    <lineage>
        <taxon>Bacteria</taxon>
        <taxon>Bacillati</taxon>
        <taxon>Bacillota</taxon>
        <taxon>Bacilli</taxon>
        <taxon>Bacillales</taxon>
        <taxon>Paenibacillaceae</taxon>
        <taxon>Paenibacillus</taxon>
    </lineage>
</organism>
<dbReference type="PROSITE" id="PS50943">
    <property type="entry name" value="HTH_CROC1"/>
    <property type="match status" value="1"/>
</dbReference>
<reference evidence="3" key="1">
    <citation type="journal article" date="2019" name="Int. J. Syst. Evol. Microbiol.">
        <title>The Global Catalogue of Microorganisms (GCM) 10K type strain sequencing project: providing services to taxonomists for standard genome sequencing and annotation.</title>
        <authorList>
            <consortium name="The Broad Institute Genomics Platform"/>
            <consortium name="The Broad Institute Genome Sequencing Center for Infectious Disease"/>
            <person name="Wu L."/>
            <person name="Ma J."/>
        </authorList>
    </citation>
    <scope>NUCLEOTIDE SEQUENCE [LARGE SCALE GENOMIC DNA]</scope>
    <source>
        <strain evidence="3">CCUG 54950</strain>
    </source>
</reference>
<name>A0ABW4RLF3_9BACL</name>
<feature type="domain" description="HTH cro/C1-type" evidence="1">
    <location>
        <begin position="11"/>
        <end position="62"/>
    </location>
</feature>